<protein>
    <recommendedName>
        <fullName evidence="2">NAD-dependent epimerase/dehydratase domain-containing protein</fullName>
    </recommendedName>
</protein>
<name>A0A1G2CJM5_9BACT</name>
<evidence type="ECO:0000259" key="2">
    <source>
        <dbReference type="Pfam" id="PF01370"/>
    </source>
</evidence>
<comment type="similarity">
    <text evidence="1">Belongs to the NAD(P)-dependent epimerase/dehydratase family.</text>
</comment>
<organism evidence="3 4">
    <name type="scientific">Candidatus Liptonbacteria bacterium RIFCSPLOWO2_01_FULL_56_20</name>
    <dbReference type="NCBI Taxonomy" id="1798652"/>
    <lineage>
        <taxon>Bacteria</taxon>
        <taxon>Candidatus Liptoniibacteriota</taxon>
    </lineage>
</organism>
<evidence type="ECO:0000313" key="4">
    <source>
        <dbReference type="Proteomes" id="UP000178495"/>
    </source>
</evidence>
<accession>A0A1G2CJM5</accession>
<dbReference type="Gene3D" id="3.90.25.10">
    <property type="entry name" value="UDP-galactose 4-epimerase, domain 1"/>
    <property type="match status" value="1"/>
</dbReference>
<comment type="caution">
    <text evidence="3">The sequence shown here is derived from an EMBL/GenBank/DDBJ whole genome shotgun (WGS) entry which is preliminary data.</text>
</comment>
<reference evidence="3 4" key="1">
    <citation type="journal article" date="2016" name="Nat. Commun.">
        <title>Thousands of microbial genomes shed light on interconnected biogeochemical processes in an aquifer system.</title>
        <authorList>
            <person name="Anantharaman K."/>
            <person name="Brown C.T."/>
            <person name="Hug L.A."/>
            <person name="Sharon I."/>
            <person name="Castelle C.J."/>
            <person name="Probst A.J."/>
            <person name="Thomas B.C."/>
            <person name="Singh A."/>
            <person name="Wilkins M.J."/>
            <person name="Karaoz U."/>
            <person name="Brodie E.L."/>
            <person name="Williams K.H."/>
            <person name="Hubbard S.S."/>
            <person name="Banfield J.F."/>
        </authorList>
    </citation>
    <scope>NUCLEOTIDE SEQUENCE [LARGE SCALE GENOMIC DNA]</scope>
</reference>
<dbReference type="Pfam" id="PF01370">
    <property type="entry name" value="Epimerase"/>
    <property type="match status" value="1"/>
</dbReference>
<dbReference type="AlphaFoldDB" id="A0A1G2CJM5"/>
<evidence type="ECO:0000256" key="1">
    <source>
        <dbReference type="ARBA" id="ARBA00007637"/>
    </source>
</evidence>
<dbReference type="PANTHER" id="PTHR43000">
    <property type="entry name" value="DTDP-D-GLUCOSE 4,6-DEHYDRATASE-RELATED"/>
    <property type="match status" value="1"/>
</dbReference>
<dbReference type="InterPro" id="IPR001509">
    <property type="entry name" value="Epimerase_deHydtase"/>
</dbReference>
<dbReference type="SUPFAM" id="SSF51735">
    <property type="entry name" value="NAD(P)-binding Rossmann-fold domains"/>
    <property type="match status" value="1"/>
</dbReference>
<dbReference type="STRING" id="1798652.A3A43_02600"/>
<evidence type="ECO:0000313" key="3">
    <source>
        <dbReference type="EMBL" id="OGZ00861.1"/>
    </source>
</evidence>
<dbReference type="Proteomes" id="UP000178495">
    <property type="component" value="Unassembled WGS sequence"/>
</dbReference>
<gene>
    <name evidence="3" type="ORF">A3A43_02600</name>
</gene>
<sequence length="308" mass="34411">MKIIVTGGAGFIASHVSDAYIKAGHKVVVIDNLLTGFRKNVDPRATFYHADIRDLRRMEAIFTKERPEVVNHHAAIAEVVKSLRNPTPTYETNIIGTANVLLALGKHGRGRHKKFIFSSTGGAIYGEPKKIPAPEETPPIALSPYGLSKFLGEETIKFYSRQYGFTHLILRYPNVYGERQNPKGEAGVVAIFGGLMKAGRRPVIFGDGTKKRDYVHVSDIVRANQIALRRGRNETLNIGWGKPVSDQMIFDAVARETGFRGKPRYAPYRKGEVYQISLDSRRARRVLGWKPKIQLREGIKRTITSLSG</sequence>
<dbReference type="Gene3D" id="3.40.50.720">
    <property type="entry name" value="NAD(P)-binding Rossmann-like Domain"/>
    <property type="match status" value="1"/>
</dbReference>
<proteinExistence type="inferred from homology"/>
<feature type="domain" description="NAD-dependent epimerase/dehydratase" evidence="2">
    <location>
        <begin position="3"/>
        <end position="239"/>
    </location>
</feature>
<dbReference type="EMBL" id="MHLC01000026">
    <property type="protein sequence ID" value="OGZ00861.1"/>
    <property type="molecule type" value="Genomic_DNA"/>
</dbReference>
<dbReference type="InterPro" id="IPR036291">
    <property type="entry name" value="NAD(P)-bd_dom_sf"/>
</dbReference>